<reference evidence="2 4" key="3">
    <citation type="submission" date="2020-09" db="EMBL/GenBank/DDBJ databases">
        <title>Complete, closed and curated genome sequences of Photobacterium damselae subsp. piscicida isolates from Australia indicate localised evolution and additional plasmid-borne pathogenicity mechanisms.</title>
        <authorList>
            <person name="Baseggio L."/>
            <person name="Silayeva O."/>
            <person name="Buller N."/>
            <person name="Landos M."/>
            <person name="Engelstaedter J."/>
            <person name="Barnes A.C."/>
        </authorList>
    </citation>
    <scope>NUCLEOTIDE SEQUENCE [LARGE SCALE GENOMIC DNA]</scope>
    <source>
        <strain evidence="2 4">AS-16-0540-1</strain>
    </source>
</reference>
<dbReference type="Proteomes" id="UP000218676">
    <property type="component" value="Chromosome 1"/>
</dbReference>
<evidence type="ECO:0000313" key="2">
    <source>
        <dbReference type="EMBL" id="QOD57373.1"/>
    </source>
</evidence>
<evidence type="ECO:0000313" key="3">
    <source>
        <dbReference type="Proteomes" id="UP000218676"/>
    </source>
</evidence>
<accession>A0A1V1V416</accession>
<dbReference type="EMBL" id="CP061854">
    <property type="protein sequence ID" value="QOD57373.1"/>
    <property type="molecule type" value="Genomic_DNA"/>
</dbReference>
<dbReference type="AlphaFoldDB" id="A0A1V1V416"/>
<proteinExistence type="predicted"/>
<reference evidence="1" key="1">
    <citation type="journal article" date="2017" name="Genome Announc.">
        <title>Whole-Genome Sequence of Photobacterium damselae subsp. piscicida Strain 91-197, Isolated from Hybrid Striped Bass (Morone sp.) in the United States.</title>
        <authorList>
            <person name="Teru Y."/>
            <person name="Hikima J."/>
            <person name="Kono T."/>
            <person name="Sakai M."/>
            <person name="Takano T."/>
            <person name="Hawke J.P."/>
            <person name="Takeyama H."/>
            <person name="Aoki T."/>
        </authorList>
    </citation>
    <scope>NUCLEOTIDE SEQUENCE</scope>
    <source>
        <strain evidence="1">91-197</strain>
    </source>
</reference>
<protein>
    <submittedName>
        <fullName evidence="1">Uncharacterized protein</fullName>
    </submittedName>
</protein>
<dbReference type="Proteomes" id="UP000516656">
    <property type="component" value="Chromosome 1"/>
</dbReference>
<dbReference type="EMBL" id="AP018045">
    <property type="protein sequence ID" value="BAX53569.1"/>
    <property type="molecule type" value="Genomic_DNA"/>
</dbReference>
<dbReference type="RefSeq" id="WP_181314611.1">
    <property type="nucleotide sequence ID" value="NZ_AP018045.1"/>
</dbReference>
<sequence>MESPPDISPIILKHWGFDNDYQEVASNRKLYSNNNISYLDIARIANHLLLMKNNDDAIHDHYIELDLLGAEVMYELSQLELSELNKQVHDIIKRCGI</sequence>
<evidence type="ECO:0000313" key="4">
    <source>
        <dbReference type="Proteomes" id="UP000516656"/>
    </source>
</evidence>
<reference evidence="3" key="2">
    <citation type="submission" date="2017-05" db="EMBL/GenBank/DDBJ databases">
        <title>Whole genome sequence of fish pathogenic bacteria, Photobacterium damselae subsp. piscicida, strain 91-197, isolated from hybrid striped bass (Morone sp.) in USA.</title>
        <authorList>
            <person name="Teru Y."/>
            <person name="Hikima J."/>
            <person name="Kono T."/>
            <person name="Sakai M."/>
            <person name="Takano T."/>
            <person name="Hawke J.P."/>
            <person name="Takeyama H."/>
            <person name="Aoki T."/>
        </authorList>
    </citation>
    <scope>NUCLEOTIDE SEQUENCE [LARGE SCALE GENOMIC DNA]</scope>
    <source>
        <strain evidence="3">91-197</strain>
    </source>
</reference>
<name>A0A1V1V416_PHODP</name>
<evidence type="ECO:0000313" key="1">
    <source>
        <dbReference type="EMBL" id="BAX53569.1"/>
    </source>
</evidence>
<organism evidence="1 3">
    <name type="scientific">Photobacterium damsela subsp. piscicida</name>
    <name type="common">Pasteurella piscicida</name>
    <dbReference type="NCBI Taxonomy" id="38294"/>
    <lineage>
        <taxon>Bacteria</taxon>
        <taxon>Pseudomonadati</taxon>
        <taxon>Pseudomonadota</taxon>
        <taxon>Gammaproteobacteria</taxon>
        <taxon>Vibrionales</taxon>
        <taxon>Vibrionaceae</taxon>
        <taxon>Photobacterium</taxon>
    </lineage>
</organism>
<gene>
    <name evidence="2" type="ORF">IC627_05260</name>
    <name evidence="1" type="ORF">PDPUS_1_02195</name>
</gene>